<name>A0A1J0ACF4_9CYAN</name>
<dbReference type="RefSeq" id="WP_084111533.1">
    <property type="nucleotide sequence ID" value="NZ_CP017675.1"/>
</dbReference>
<evidence type="ECO:0000313" key="6">
    <source>
        <dbReference type="Proteomes" id="UP000180235"/>
    </source>
</evidence>
<dbReference type="AlphaFoldDB" id="A0A1J0ACF4"/>
<dbReference type="InterPro" id="IPR029063">
    <property type="entry name" value="SAM-dependent_MTases_sf"/>
</dbReference>
<accession>A0A1J0ACF4</accession>
<protein>
    <submittedName>
        <fullName evidence="5">Type 11 methyltransferase</fullName>
    </submittedName>
</protein>
<dbReference type="SUPFAM" id="SSF53335">
    <property type="entry name" value="S-adenosyl-L-methionine-dependent methyltransferases"/>
    <property type="match status" value="1"/>
</dbReference>
<evidence type="ECO:0000313" key="5">
    <source>
        <dbReference type="EMBL" id="APB33613.1"/>
    </source>
</evidence>
<dbReference type="Proteomes" id="UP000180235">
    <property type="component" value="Chromosome"/>
</dbReference>
<keyword evidence="3" id="KW-0949">S-adenosyl-L-methionine</keyword>
<dbReference type="PANTHER" id="PTHR13610">
    <property type="entry name" value="METHYLTRANSFERASE DOMAIN-CONTAINING PROTEIN"/>
    <property type="match status" value="1"/>
</dbReference>
<evidence type="ECO:0000256" key="3">
    <source>
        <dbReference type="ARBA" id="ARBA00022691"/>
    </source>
</evidence>
<dbReference type="OrthoDB" id="281208at2"/>
<sequence length="206" mass="22827">MLRKPLMLLTGVGLSLVALNPLLLPPSAHALPVLPSFGEYIAKDVPYVPTPQEVVDAMLKLGNVNSQDVLLDLGSGDGRIVITAAKNYRVQRAVGIEIDPSLVAESRRNIEQAGVADRAQIMQQNLFDADLSKYSVITMYLLPSVNLRLRHKLLRLKPGTRIVSHAFDMGGWKPDEVRQVDGRTVYLWVVPEPGKINPEFLKEIKE</sequence>
<evidence type="ECO:0000256" key="1">
    <source>
        <dbReference type="ARBA" id="ARBA00022603"/>
    </source>
</evidence>
<dbReference type="EMBL" id="CP017675">
    <property type="protein sequence ID" value="APB33613.1"/>
    <property type="molecule type" value="Genomic_DNA"/>
</dbReference>
<dbReference type="CDD" id="cd02440">
    <property type="entry name" value="AdoMet_MTases"/>
    <property type="match status" value="1"/>
</dbReference>
<keyword evidence="1 5" id="KW-0489">Methyltransferase</keyword>
<organism evidence="5 6">
    <name type="scientific">Gloeomargarita lithophora Alchichica-D10</name>
    <dbReference type="NCBI Taxonomy" id="1188229"/>
    <lineage>
        <taxon>Bacteria</taxon>
        <taxon>Bacillati</taxon>
        <taxon>Cyanobacteriota</taxon>
        <taxon>Cyanophyceae</taxon>
        <taxon>Gloeomargaritales</taxon>
        <taxon>Gloeomargaritaceae</taxon>
        <taxon>Gloeomargarita</taxon>
    </lineage>
</organism>
<dbReference type="PANTHER" id="PTHR13610:SF11">
    <property type="entry name" value="METHYLTRANSFERASE DOMAIN-CONTAINING PROTEIN"/>
    <property type="match status" value="1"/>
</dbReference>
<dbReference type="Gene3D" id="3.40.50.150">
    <property type="entry name" value="Vaccinia Virus protein VP39"/>
    <property type="match status" value="1"/>
</dbReference>
<dbReference type="STRING" id="1188229.GlitD10_1292"/>
<dbReference type="KEGG" id="glt:GlitD10_1292"/>
<evidence type="ECO:0000259" key="4">
    <source>
        <dbReference type="Pfam" id="PF08123"/>
    </source>
</evidence>
<dbReference type="Pfam" id="PF08123">
    <property type="entry name" value="DOT1"/>
    <property type="match status" value="1"/>
</dbReference>
<dbReference type="InterPro" id="IPR026170">
    <property type="entry name" value="FAM173A/B"/>
</dbReference>
<reference evidence="5 6" key="1">
    <citation type="submission" date="2016-10" db="EMBL/GenBank/DDBJ databases">
        <title>Description of Gloeomargarita lithophora gen. nov., sp. nov., a thylakoid-bearing basal-branching cyanobacterium with intracellular carbonates, and proposal for Gloeomargaritales ord. nov.</title>
        <authorList>
            <person name="Moreira D."/>
            <person name="Tavera R."/>
            <person name="Benzerara K."/>
            <person name="Skouri-Panet F."/>
            <person name="Couradeau E."/>
            <person name="Gerard E."/>
            <person name="Loussert C."/>
            <person name="Novelo E."/>
            <person name="Zivanovic Y."/>
            <person name="Lopez-Garcia P."/>
        </authorList>
    </citation>
    <scope>NUCLEOTIDE SEQUENCE [LARGE SCALE GENOMIC DNA]</scope>
    <source>
        <strain evidence="5 6">D10</strain>
    </source>
</reference>
<gene>
    <name evidence="5" type="ORF">GlitD10_1292</name>
</gene>
<feature type="domain" description="DOT1" evidence="4">
    <location>
        <begin position="51"/>
        <end position="108"/>
    </location>
</feature>
<evidence type="ECO:0000256" key="2">
    <source>
        <dbReference type="ARBA" id="ARBA00022679"/>
    </source>
</evidence>
<keyword evidence="6" id="KW-1185">Reference proteome</keyword>
<proteinExistence type="predicted"/>
<dbReference type="GO" id="GO:0031151">
    <property type="term" value="F:histone H3K79 methyltransferase activity"/>
    <property type="evidence" value="ECO:0007669"/>
    <property type="project" value="InterPro"/>
</dbReference>
<dbReference type="GO" id="GO:0032259">
    <property type="term" value="P:methylation"/>
    <property type="evidence" value="ECO:0007669"/>
    <property type="project" value="UniProtKB-KW"/>
</dbReference>
<keyword evidence="2 5" id="KW-0808">Transferase</keyword>
<dbReference type="InterPro" id="IPR025789">
    <property type="entry name" value="DOT1_dom"/>
</dbReference>